<sequence length="301" mass="31247">MTTGTVESRITPSLFVSAIGVVDGNIVTVGSSGIDRSTSLIISSGTAESLTANWTRSYQRVETGCPGSGDSTYFTADRSVIATGNGMLDFYVRTIDGEPLVDGGLSYTTYQPGVGIVGTRCSSTNSSEVFVYDVSGKLLRRHAPTASSSPKLGIADTAVSPAPYFGEGTLRSFPDGTPVWGAVNPLDDYGLSASAQLIGDTVVVSGSTPTEGYSTAGFSLSDGTKLWGGDSVQIIGQNTWLTDGTRLFSGSSGTLAALDLHTGEQAWSLTYGADNNTATLYRVGDGMLIVTDTELTYVAET</sequence>
<dbReference type="PATRIC" id="fig|1136941.3.peg.1076"/>
<reference evidence="2" key="1">
    <citation type="submission" date="2015-06" db="EMBL/GenBank/DDBJ databases">
        <title>Complete genome sequence and metabolic analysis of phthalate degradation pathway in Gordonia sp. QH-11.</title>
        <authorList>
            <person name="Jin D."/>
            <person name="Kong X."/>
            <person name="Bai Z."/>
        </authorList>
    </citation>
    <scope>NUCLEOTIDE SEQUENCE [LARGE SCALE GENOMIC DNA]</scope>
    <source>
        <strain evidence="2">QH-11</strain>
    </source>
</reference>
<dbReference type="KEGG" id="goq:ACH46_05260"/>
<dbReference type="OrthoDB" id="4803588at2"/>
<proteinExistence type="predicted"/>
<dbReference type="Proteomes" id="UP000063789">
    <property type="component" value="Chromosome"/>
</dbReference>
<evidence type="ECO:0008006" key="3">
    <source>
        <dbReference type="Google" id="ProtNLM"/>
    </source>
</evidence>
<dbReference type="InterPro" id="IPR015943">
    <property type="entry name" value="WD40/YVTN_repeat-like_dom_sf"/>
</dbReference>
<reference evidence="1 2" key="2">
    <citation type="journal article" date="2017" name="Int. J. Syst. Evol. Microbiol.">
        <title>Gordonia phthalatica sp. nov., a di-n-butyl phthalate-degrading bacterium isolated from activated sludge.</title>
        <authorList>
            <person name="Jin D."/>
            <person name="Kong X."/>
            <person name="Jia M."/>
            <person name="Yu X."/>
            <person name="Wang X."/>
            <person name="Zhuang X."/>
            <person name="Deng Y."/>
            <person name="Bai Z."/>
        </authorList>
    </citation>
    <scope>NUCLEOTIDE SEQUENCE [LARGE SCALE GENOMIC DNA]</scope>
    <source>
        <strain evidence="1 2">QH-11</strain>
    </source>
</reference>
<organism evidence="1 2">
    <name type="scientific">Gordonia phthalatica</name>
    <dbReference type="NCBI Taxonomy" id="1136941"/>
    <lineage>
        <taxon>Bacteria</taxon>
        <taxon>Bacillati</taxon>
        <taxon>Actinomycetota</taxon>
        <taxon>Actinomycetes</taxon>
        <taxon>Mycobacteriales</taxon>
        <taxon>Gordoniaceae</taxon>
        <taxon>Gordonia</taxon>
    </lineage>
</organism>
<protein>
    <recommendedName>
        <fullName evidence="3">Pyrrolo-quinoline quinone</fullName>
    </recommendedName>
</protein>
<dbReference type="RefSeq" id="WP_062391993.1">
    <property type="nucleotide sequence ID" value="NZ_CP011853.1"/>
</dbReference>
<evidence type="ECO:0000313" key="1">
    <source>
        <dbReference type="EMBL" id="ALG84025.1"/>
    </source>
</evidence>
<dbReference type="Gene3D" id="2.130.10.10">
    <property type="entry name" value="YVTN repeat-like/Quinoprotein amine dehydrogenase"/>
    <property type="match status" value="1"/>
</dbReference>
<keyword evidence="2" id="KW-1185">Reference proteome</keyword>
<accession>A0A0N9N9S7</accession>
<gene>
    <name evidence="1" type="ORF">ACH46_05260</name>
</gene>
<evidence type="ECO:0000313" key="2">
    <source>
        <dbReference type="Proteomes" id="UP000063789"/>
    </source>
</evidence>
<dbReference type="InterPro" id="IPR011047">
    <property type="entry name" value="Quinoprotein_ADH-like_sf"/>
</dbReference>
<name>A0A0N9N9S7_9ACTN</name>
<dbReference type="SUPFAM" id="SSF50998">
    <property type="entry name" value="Quinoprotein alcohol dehydrogenase-like"/>
    <property type="match status" value="1"/>
</dbReference>
<dbReference type="AlphaFoldDB" id="A0A0N9N9S7"/>
<dbReference type="EMBL" id="CP011853">
    <property type="protein sequence ID" value="ALG84025.1"/>
    <property type="molecule type" value="Genomic_DNA"/>
</dbReference>
<dbReference type="STRING" id="1136941.ACH46_05260"/>